<dbReference type="AlphaFoldDB" id="A0A919MBB4"/>
<dbReference type="EMBL" id="BOMM01000049">
    <property type="protein sequence ID" value="GIE13486.1"/>
    <property type="molecule type" value="Genomic_DNA"/>
</dbReference>
<keyword evidence="3" id="KW-1185">Reference proteome</keyword>
<dbReference type="InterPro" id="IPR036890">
    <property type="entry name" value="HATPase_C_sf"/>
</dbReference>
<keyword evidence="1" id="KW-1133">Transmembrane helix</keyword>
<organism evidence="2 3">
    <name type="scientific">Paractinoplanes ferrugineus</name>
    <dbReference type="NCBI Taxonomy" id="113564"/>
    <lineage>
        <taxon>Bacteria</taxon>
        <taxon>Bacillati</taxon>
        <taxon>Actinomycetota</taxon>
        <taxon>Actinomycetes</taxon>
        <taxon>Micromonosporales</taxon>
        <taxon>Micromonosporaceae</taxon>
        <taxon>Paractinoplanes</taxon>
    </lineage>
</organism>
<feature type="transmembrane region" description="Helical" evidence="1">
    <location>
        <begin position="118"/>
        <end position="140"/>
    </location>
</feature>
<feature type="transmembrane region" description="Helical" evidence="1">
    <location>
        <begin position="152"/>
        <end position="173"/>
    </location>
</feature>
<feature type="transmembrane region" description="Helical" evidence="1">
    <location>
        <begin position="92"/>
        <end position="112"/>
    </location>
</feature>
<keyword evidence="1" id="KW-0812">Transmembrane</keyword>
<dbReference type="SUPFAM" id="SSF55874">
    <property type="entry name" value="ATPase domain of HSP90 chaperone/DNA topoisomerase II/histidine kinase"/>
    <property type="match status" value="1"/>
</dbReference>
<reference evidence="2" key="1">
    <citation type="submission" date="2021-01" db="EMBL/GenBank/DDBJ databases">
        <title>Whole genome shotgun sequence of Actinoplanes ferrugineus NBRC 15555.</title>
        <authorList>
            <person name="Komaki H."/>
            <person name="Tamura T."/>
        </authorList>
    </citation>
    <scope>NUCLEOTIDE SEQUENCE</scope>
    <source>
        <strain evidence="2">NBRC 15555</strain>
    </source>
</reference>
<gene>
    <name evidence="2" type="ORF">Afe05nite_53260</name>
</gene>
<evidence type="ECO:0000256" key="1">
    <source>
        <dbReference type="SAM" id="Phobius"/>
    </source>
</evidence>
<dbReference type="Proteomes" id="UP000598174">
    <property type="component" value="Unassembled WGS sequence"/>
</dbReference>
<feature type="transmembrane region" description="Helical" evidence="1">
    <location>
        <begin position="65"/>
        <end position="85"/>
    </location>
</feature>
<evidence type="ECO:0000313" key="3">
    <source>
        <dbReference type="Proteomes" id="UP000598174"/>
    </source>
</evidence>
<accession>A0A919MBB4</accession>
<feature type="transmembrane region" description="Helical" evidence="1">
    <location>
        <begin position="33"/>
        <end position="53"/>
    </location>
</feature>
<name>A0A919MBB4_9ACTN</name>
<evidence type="ECO:0000313" key="2">
    <source>
        <dbReference type="EMBL" id="GIE13486.1"/>
    </source>
</evidence>
<dbReference type="Gene3D" id="3.30.565.10">
    <property type="entry name" value="Histidine kinase-like ATPase, C-terminal domain"/>
    <property type="match status" value="1"/>
</dbReference>
<sequence length="410" mass="44495">MEVFDSMAEALSPSSRAPVPLNAVMTRTTIRSLVGRVESVAFVIQAFAIFSTINADKLSHNEQTFMIGFAVLHLVVGAVTVRFGGPFYRGSFWPLLWFAPVFSMPVMMAAFVPPGDYGISPVCPQLCGYPVSPVAIAAFYPWIGNQYKPISLWIKGAIAAAIALEPLIVMRVVNGTITSYNVRGTLAQAIMVGGMWAAGEAIGRICRRAAASQAELLRKEYDRQFGYLHSDIETGLRLAEMGYRDHRPDQVVQALKELSTAVLEERMRLSVAQQYVSVAEVIGLHIRRIRQVVSVQAIPRVDVMTVAQPTGALLSRALGDLLKNSITHGAASVWIDFRVSAGLVHLEVADDAPPFPPRAADDPTGSLFKLREALRRAGGDLILEASTSESERKAAQVTIPTTPHGWAGRG</sequence>
<protein>
    <submittedName>
        <fullName evidence="2">Uncharacterized protein</fullName>
    </submittedName>
</protein>
<comment type="caution">
    <text evidence="2">The sequence shown here is derived from an EMBL/GenBank/DDBJ whole genome shotgun (WGS) entry which is preliminary data.</text>
</comment>
<dbReference type="RefSeq" id="WP_203819927.1">
    <property type="nucleotide sequence ID" value="NZ_BAAABP010000027.1"/>
</dbReference>
<keyword evidence="1" id="KW-0472">Membrane</keyword>
<proteinExistence type="predicted"/>